<organism evidence="2 3">
    <name type="scientific">Chryseobacterium herbae</name>
    <dbReference type="NCBI Taxonomy" id="2976476"/>
    <lineage>
        <taxon>Bacteria</taxon>
        <taxon>Pseudomonadati</taxon>
        <taxon>Bacteroidota</taxon>
        <taxon>Flavobacteriia</taxon>
        <taxon>Flavobacteriales</taxon>
        <taxon>Weeksellaceae</taxon>
        <taxon>Chryseobacterium group</taxon>
        <taxon>Chryseobacterium</taxon>
    </lineage>
</organism>
<reference evidence="2 3" key="1">
    <citation type="submission" date="2022-09" db="EMBL/GenBank/DDBJ databases">
        <title>Chryseobacterium oleae sp.nov., isolated from the inter-root soil of Pyrola calliantha H. Andr. in Tibet.</title>
        <authorList>
            <person name="Li Z."/>
        </authorList>
    </citation>
    <scope>NUCLEOTIDE SEQUENCE [LARGE SCALE GENOMIC DNA]</scope>
    <source>
        <strain evidence="3">pc1-10</strain>
    </source>
</reference>
<dbReference type="EMBL" id="JAOAMU010000005">
    <property type="protein sequence ID" value="MCT2563496.1"/>
    <property type="molecule type" value="Genomic_DNA"/>
</dbReference>
<feature type="transmembrane region" description="Helical" evidence="1">
    <location>
        <begin position="37"/>
        <end position="56"/>
    </location>
</feature>
<keyword evidence="1" id="KW-1133">Transmembrane helix</keyword>
<protein>
    <submittedName>
        <fullName evidence="2">Uncharacterized protein</fullName>
    </submittedName>
</protein>
<feature type="transmembrane region" description="Helical" evidence="1">
    <location>
        <begin position="89"/>
        <end position="109"/>
    </location>
</feature>
<evidence type="ECO:0000256" key="1">
    <source>
        <dbReference type="SAM" id="Phobius"/>
    </source>
</evidence>
<dbReference type="Proteomes" id="UP001525566">
    <property type="component" value="Unassembled WGS sequence"/>
</dbReference>
<comment type="caution">
    <text evidence="2">The sequence shown here is derived from an EMBL/GenBank/DDBJ whole genome shotgun (WGS) entry which is preliminary data.</text>
</comment>
<evidence type="ECO:0000313" key="2">
    <source>
        <dbReference type="EMBL" id="MCT2563496.1"/>
    </source>
</evidence>
<keyword evidence="3" id="KW-1185">Reference proteome</keyword>
<feature type="transmembrane region" description="Helical" evidence="1">
    <location>
        <begin position="63"/>
        <end position="83"/>
    </location>
</feature>
<feature type="transmembrane region" description="Helical" evidence="1">
    <location>
        <begin position="5"/>
        <end position="25"/>
    </location>
</feature>
<keyword evidence="1" id="KW-0472">Membrane</keyword>
<keyword evidence="1" id="KW-0812">Transmembrane</keyword>
<proteinExistence type="predicted"/>
<gene>
    <name evidence="2" type="ORF">N0B48_16495</name>
</gene>
<sequence>MKKTLLYSIPVVISLVWLVFTHQIYNPIFMKGPEFLKFYLILLLGFYAFAMFLKFFKKGNSKIAFYFMIIIFLIGIVKLIKGLMLEKPVGYLVVILIVEGVIILCQPGLRSNIKQKHI</sequence>
<dbReference type="RefSeq" id="WP_259839969.1">
    <property type="nucleotide sequence ID" value="NZ_JAOAMU010000005.1"/>
</dbReference>
<evidence type="ECO:0000313" key="3">
    <source>
        <dbReference type="Proteomes" id="UP001525566"/>
    </source>
</evidence>
<name>A0ABT2IXC9_9FLAO</name>
<accession>A0ABT2IXC9</accession>